<keyword evidence="2" id="KW-1185">Reference proteome</keyword>
<dbReference type="EnsemblPlants" id="TuG1812G0600002314.01.T01">
    <property type="protein sequence ID" value="TuG1812G0600002314.01.T01.cds289321"/>
    <property type="gene ID" value="TuG1812G0600002314.01"/>
</dbReference>
<dbReference type="AlphaFoldDB" id="A0A8R7UUC8"/>
<evidence type="ECO:0000313" key="1">
    <source>
        <dbReference type="EnsemblPlants" id="TuG1812G0600002314.01.T01.cds289321"/>
    </source>
</evidence>
<dbReference type="EnsemblPlants" id="TuG1812G0600002314.01.T03">
    <property type="protein sequence ID" value="TuG1812G0600002314.01.T03.cds289321"/>
    <property type="gene ID" value="TuG1812G0600002314.01"/>
</dbReference>
<dbReference type="Gramene" id="TuG1812G0600002314.01.T03">
    <property type="protein sequence ID" value="TuG1812G0600002314.01.T03.cds289321"/>
    <property type="gene ID" value="TuG1812G0600002314.01"/>
</dbReference>
<protein>
    <submittedName>
        <fullName evidence="1">Uncharacterized protein</fullName>
    </submittedName>
</protein>
<dbReference type="Proteomes" id="UP000015106">
    <property type="component" value="Chromosome 6"/>
</dbReference>
<reference evidence="2" key="1">
    <citation type="journal article" date="2013" name="Nature">
        <title>Draft genome of the wheat A-genome progenitor Triticum urartu.</title>
        <authorList>
            <person name="Ling H.Q."/>
            <person name="Zhao S."/>
            <person name="Liu D."/>
            <person name="Wang J."/>
            <person name="Sun H."/>
            <person name="Zhang C."/>
            <person name="Fan H."/>
            <person name="Li D."/>
            <person name="Dong L."/>
            <person name="Tao Y."/>
            <person name="Gao C."/>
            <person name="Wu H."/>
            <person name="Li Y."/>
            <person name="Cui Y."/>
            <person name="Guo X."/>
            <person name="Zheng S."/>
            <person name="Wang B."/>
            <person name="Yu K."/>
            <person name="Liang Q."/>
            <person name="Yang W."/>
            <person name="Lou X."/>
            <person name="Chen J."/>
            <person name="Feng M."/>
            <person name="Jian J."/>
            <person name="Zhang X."/>
            <person name="Luo G."/>
            <person name="Jiang Y."/>
            <person name="Liu J."/>
            <person name="Wang Z."/>
            <person name="Sha Y."/>
            <person name="Zhang B."/>
            <person name="Wu H."/>
            <person name="Tang D."/>
            <person name="Shen Q."/>
            <person name="Xue P."/>
            <person name="Zou S."/>
            <person name="Wang X."/>
            <person name="Liu X."/>
            <person name="Wang F."/>
            <person name="Yang Y."/>
            <person name="An X."/>
            <person name="Dong Z."/>
            <person name="Zhang K."/>
            <person name="Zhang X."/>
            <person name="Luo M.C."/>
            <person name="Dvorak J."/>
            <person name="Tong Y."/>
            <person name="Wang J."/>
            <person name="Yang H."/>
            <person name="Li Z."/>
            <person name="Wang D."/>
            <person name="Zhang A."/>
            <person name="Wang J."/>
        </authorList>
    </citation>
    <scope>NUCLEOTIDE SEQUENCE</scope>
    <source>
        <strain evidence="2">cv. G1812</strain>
    </source>
</reference>
<sequence length="63" mass="7391">MPKRLAVLDLIMCQSLKQTRSEVLGELHLLSTKDVSLITMLIRLLRRDMSRSIIICEYSFRVR</sequence>
<reference evidence="1" key="3">
    <citation type="submission" date="2022-06" db="UniProtKB">
        <authorList>
            <consortium name="EnsemblPlants"/>
        </authorList>
    </citation>
    <scope>IDENTIFICATION</scope>
</reference>
<dbReference type="Gramene" id="TuG1812G0600002314.01.T02">
    <property type="protein sequence ID" value="TuG1812G0600002314.01.T02.cds289321"/>
    <property type="gene ID" value="TuG1812G0600002314.01"/>
</dbReference>
<evidence type="ECO:0000313" key="2">
    <source>
        <dbReference type="Proteomes" id="UP000015106"/>
    </source>
</evidence>
<organism evidence="1 2">
    <name type="scientific">Triticum urartu</name>
    <name type="common">Red wild einkorn</name>
    <name type="synonym">Crithodium urartu</name>
    <dbReference type="NCBI Taxonomy" id="4572"/>
    <lineage>
        <taxon>Eukaryota</taxon>
        <taxon>Viridiplantae</taxon>
        <taxon>Streptophyta</taxon>
        <taxon>Embryophyta</taxon>
        <taxon>Tracheophyta</taxon>
        <taxon>Spermatophyta</taxon>
        <taxon>Magnoliopsida</taxon>
        <taxon>Liliopsida</taxon>
        <taxon>Poales</taxon>
        <taxon>Poaceae</taxon>
        <taxon>BOP clade</taxon>
        <taxon>Pooideae</taxon>
        <taxon>Triticodae</taxon>
        <taxon>Triticeae</taxon>
        <taxon>Triticinae</taxon>
        <taxon>Triticum</taxon>
    </lineage>
</organism>
<dbReference type="Gramene" id="TuG1812G0600002314.01.T01">
    <property type="protein sequence ID" value="TuG1812G0600002314.01.T01.cds289321"/>
    <property type="gene ID" value="TuG1812G0600002314.01"/>
</dbReference>
<name>A0A8R7UUC8_TRIUA</name>
<accession>A0A8R7UUC8</accession>
<dbReference type="EnsemblPlants" id="TuG1812G0600002314.01.T02">
    <property type="protein sequence ID" value="TuG1812G0600002314.01.T02.cds289321"/>
    <property type="gene ID" value="TuG1812G0600002314.01"/>
</dbReference>
<proteinExistence type="predicted"/>
<reference evidence="1" key="2">
    <citation type="submission" date="2018-03" db="EMBL/GenBank/DDBJ databases">
        <title>The Triticum urartu genome reveals the dynamic nature of wheat genome evolution.</title>
        <authorList>
            <person name="Ling H."/>
            <person name="Ma B."/>
            <person name="Shi X."/>
            <person name="Liu H."/>
            <person name="Dong L."/>
            <person name="Sun H."/>
            <person name="Cao Y."/>
            <person name="Gao Q."/>
            <person name="Zheng S."/>
            <person name="Li Y."/>
            <person name="Yu Y."/>
            <person name="Du H."/>
            <person name="Qi M."/>
            <person name="Li Y."/>
            <person name="Yu H."/>
            <person name="Cui Y."/>
            <person name="Wang N."/>
            <person name="Chen C."/>
            <person name="Wu H."/>
            <person name="Zhao Y."/>
            <person name="Zhang J."/>
            <person name="Li Y."/>
            <person name="Zhou W."/>
            <person name="Zhang B."/>
            <person name="Hu W."/>
            <person name="Eijk M."/>
            <person name="Tang J."/>
            <person name="Witsenboer H."/>
            <person name="Zhao S."/>
            <person name="Li Z."/>
            <person name="Zhang A."/>
            <person name="Wang D."/>
            <person name="Liang C."/>
        </authorList>
    </citation>
    <scope>NUCLEOTIDE SEQUENCE [LARGE SCALE GENOMIC DNA]</scope>
    <source>
        <strain evidence="1">cv. G1812</strain>
    </source>
</reference>